<feature type="transmembrane region" description="Helical" evidence="1">
    <location>
        <begin position="91"/>
        <end position="112"/>
    </location>
</feature>
<reference evidence="2 3" key="1">
    <citation type="journal article" date="2019" name="Int. J. Syst. Evol. Microbiol.">
        <title>The Global Catalogue of Microorganisms (GCM) 10K type strain sequencing project: providing services to taxonomists for standard genome sequencing and annotation.</title>
        <authorList>
            <consortium name="The Broad Institute Genomics Platform"/>
            <consortium name="The Broad Institute Genome Sequencing Center for Infectious Disease"/>
            <person name="Wu L."/>
            <person name="Ma J."/>
        </authorList>
    </citation>
    <scope>NUCLEOTIDE SEQUENCE [LARGE SCALE GENOMIC DNA]</scope>
    <source>
        <strain evidence="2 3">JCM 4565</strain>
    </source>
</reference>
<name>A0ABN0X886_9ACTN</name>
<feature type="transmembrane region" description="Helical" evidence="1">
    <location>
        <begin position="20"/>
        <end position="39"/>
    </location>
</feature>
<sequence>MSGVCEKPVGEDSPTSVKEAVGYGALNVLLFLMLSYPGASFLRELLGWRGVAISPLLAALVVWPVSVLVVYTEPRAQTRPWWSRIEKAWRWAGAVLYACPPLVLALTFPLAVGRGLPSGIPTLISLSPPIALVAFFILRRRWRARRNLRSG</sequence>
<feature type="transmembrane region" description="Helical" evidence="1">
    <location>
        <begin position="51"/>
        <end position="71"/>
    </location>
</feature>
<proteinExistence type="predicted"/>
<evidence type="ECO:0000313" key="2">
    <source>
        <dbReference type="EMBL" id="GAA0357672.1"/>
    </source>
</evidence>
<evidence type="ECO:0000313" key="3">
    <source>
        <dbReference type="Proteomes" id="UP001500063"/>
    </source>
</evidence>
<organism evidence="2 3">
    <name type="scientific">Streptomyces blastmyceticus</name>
    <dbReference type="NCBI Taxonomy" id="68180"/>
    <lineage>
        <taxon>Bacteria</taxon>
        <taxon>Bacillati</taxon>
        <taxon>Actinomycetota</taxon>
        <taxon>Actinomycetes</taxon>
        <taxon>Kitasatosporales</taxon>
        <taxon>Streptomycetaceae</taxon>
        <taxon>Streptomyces</taxon>
    </lineage>
</organism>
<dbReference type="RefSeq" id="WP_344119323.1">
    <property type="nucleotide sequence ID" value="NZ_BAAABW010000021.1"/>
</dbReference>
<gene>
    <name evidence="2" type="ORF">GCM10010319_38650</name>
</gene>
<comment type="caution">
    <text evidence="2">The sequence shown here is derived from an EMBL/GenBank/DDBJ whole genome shotgun (WGS) entry which is preliminary data.</text>
</comment>
<dbReference type="Proteomes" id="UP001500063">
    <property type="component" value="Unassembled WGS sequence"/>
</dbReference>
<protein>
    <recommendedName>
        <fullName evidence="4">Transmembrane protein</fullName>
    </recommendedName>
</protein>
<keyword evidence="1" id="KW-0472">Membrane</keyword>
<keyword evidence="3" id="KW-1185">Reference proteome</keyword>
<dbReference type="EMBL" id="BAAABW010000021">
    <property type="protein sequence ID" value="GAA0357672.1"/>
    <property type="molecule type" value="Genomic_DNA"/>
</dbReference>
<keyword evidence="1" id="KW-1133">Transmembrane helix</keyword>
<feature type="transmembrane region" description="Helical" evidence="1">
    <location>
        <begin position="118"/>
        <end position="138"/>
    </location>
</feature>
<keyword evidence="1" id="KW-0812">Transmembrane</keyword>
<evidence type="ECO:0000256" key="1">
    <source>
        <dbReference type="SAM" id="Phobius"/>
    </source>
</evidence>
<accession>A0ABN0X886</accession>
<evidence type="ECO:0008006" key="4">
    <source>
        <dbReference type="Google" id="ProtNLM"/>
    </source>
</evidence>